<dbReference type="Pfam" id="PF01926">
    <property type="entry name" value="MMR_HSR1"/>
    <property type="match status" value="1"/>
</dbReference>
<comment type="caution">
    <text evidence="2">The sequence shown here is derived from an EMBL/GenBank/DDBJ whole genome shotgun (WGS) entry which is preliminary data.</text>
</comment>
<sequence>MDTSEIREKIGRFRILVVGRANAGKTTILQRVCNTRDDPEIHNSAGVKIDLAVIEASREVCCVLSRRQELTCSQRGLHDIENEMVFRSNPGFVFHDSRGFESGGKDEFEKVKEFIAGRSKEIKITNRLHAIWYCIPMDEAHRSFTAAEQKFFSECDTGTIPVIVVFTKFDALYDIAYSQLRKEGKSLKDARELAPKRAEETFPDGPQLKFLQGVRWPPKGHVCLPNCGALIERTAGTLNDEMLEQLFVSTQQTHLEICMRYAIKRTLPKHLDSVKSTTEGYKEIVGTLGNWFPHIYVSW</sequence>
<evidence type="ECO:0000259" key="1">
    <source>
        <dbReference type="Pfam" id="PF01926"/>
    </source>
</evidence>
<evidence type="ECO:0000313" key="2">
    <source>
        <dbReference type="EMBL" id="KAG1786360.1"/>
    </source>
</evidence>
<dbReference type="AlphaFoldDB" id="A0A9P7DC35"/>
<reference evidence="2" key="1">
    <citation type="journal article" date="2020" name="New Phytol.">
        <title>Comparative genomics reveals dynamic genome evolution in host specialist ectomycorrhizal fungi.</title>
        <authorList>
            <person name="Lofgren L.A."/>
            <person name="Nguyen N.H."/>
            <person name="Vilgalys R."/>
            <person name="Ruytinx J."/>
            <person name="Liao H.L."/>
            <person name="Branco S."/>
            <person name="Kuo A."/>
            <person name="LaButti K."/>
            <person name="Lipzen A."/>
            <person name="Andreopoulos W."/>
            <person name="Pangilinan J."/>
            <person name="Riley R."/>
            <person name="Hundley H."/>
            <person name="Na H."/>
            <person name="Barry K."/>
            <person name="Grigoriev I.V."/>
            <person name="Stajich J.E."/>
            <person name="Kennedy P.G."/>
        </authorList>
    </citation>
    <scope>NUCLEOTIDE SEQUENCE</scope>
    <source>
        <strain evidence="2">S12</strain>
    </source>
</reference>
<dbReference type="SUPFAM" id="SSF52540">
    <property type="entry name" value="P-loop containing nucleoside triphosphate hydrolases"/>
    <property type="match status" value="1"/>
</dbReference>
<dbReference type="InterPro" id="IPR027417">
    <property type="entry name" value="P-loop_NTPase"/>
</dbReference>
<dbReference type="Gene3D" id="3.40.50.300">
    <property type="entry name" value="P-loop containing nucleotide triphosphate hydrolases"/>
    <property type="match status" value="1"/>
</dbReference>
<dbReference type="OrthoDB" id="59699at2759"/>
<dbReference type="RefSeq" id="XP_041153814.1">
    <property type="nucleotide sequence ID" value="XM_041296028.1"/>
</dbReference>
<feature type="domain" description="G" evidence="1">
    <location>
        <begin position="14"/>
        <end position="168"/>
    </location>
</feature>
<name>A0A9P7DC35_9AGAM</name>
<accession>A0A9P7DC35</accession>
<dbReference type="GO" id="GO:0005525">
    <property type="term" value="F:GTP binding"/>
    <property type="evidence" value="ECO:0007669"/>
    <property type="project" value="InterPro"/>
</dbReference>
<dbReference type="EMBL" id="JABBWE010000093">
    <property type="protein sequence ID" value="KAG1786360.1"/>
    <property type="molecule type" value="Genomic_DNA"/>
</dbReference>
<gene>
    <name evidence="2" type="ORF">HD556DRAFT_1055673</name>
</gene>
<dbReference type="InterPro" id="IPR006073">
    <property type="entry name" value="GTP-bd"/>
</dbReference>
<evidence type="ECO:0000313" key="3">
    <source>
        <dbReference type="Proteomes" id="UP000719766"/>
    </source>
</evidence>
<proteinExistence type="predicted"/>
<dbReference type="CDD" id="cd00882">
    <property type="entry name" value="Ras_like_GTPase"/>
    <property type="match status" value="1"/>
</dbReference>
<protein>
    <recommendedName>
        <fullName evidence="1">G domain-containing protein</fullName>
    </recommendedName>
</protein>
<dbReference type="Proteomes" id="UP000719766">
    <property type="component" value="Unassembled WGS sequence"/>
</dbReference>
<keyword evidence="3" id="KW-1185">Reference proteome</keyword>
<dbReference type="GeneID" id="64589792"/>
<organism evidence="2 3">
    <name type="scientific">Suillus plorans</name>
    <dbReference type="NCBI Taxonomy" id="116603"/>
    <lineage>
        <taxon>Eukaryota</taxon>
        <taxon>Fungi</taxon>
        <taxon>Dikarya</taxon>
        <taxon>Basidiomycota</taxon>
        <taxon>Agaricomycotina</taxon>
        <taxon>Agaricomycetes</taxon>
        <taxon>Agaricomycetidae</taxon>
        <taxon>Boletales</taxon>
        <taxon>Suillineae</taxon>
        <taxon>Suillaceae</taxon>
        <taxon>Suillus</taxon>
    </lineage>
</organism>